<dbReference type="SMART" id="SM00733">
    <property type="entry name" value="Mterf"/>
    <property type="match status" value="5"/>
</dbReference>
<proteinExistence type="inferred from homology"/>
<protein>
    <submittedName>
        <fullName evidence="5">Uncharacterized protein</fullName>
    </submittedName>
</protein>
<comment type="similarity">
    <text evidence="1">Belongs to the mTERF family.</text>
</comment>
<keyword evidence="4" id="KW-0732">Signal</keyword>
<dbReference type="PANTHER" id="PTHR13068">
    <property type="entry name" value="CGI-12 PROTEIN-RELATED"/>
    <property type="match status" value="1"/>
</dbReference>
<dbReference type="Proteomes" id="UP001165085">
    <property type="component" value="Unassembled WGS sequence"/>
</dbReference>
<accession>A0A9W7AZ65</accession>
<evidence type="ECO:0000313" key="6">
    <source>
        <dbReference type="Proteomes" id="UP001165085"/>
    </source>
</evidence>
<dbReference type="PANTHER" id="PTHR13068:SF112">
    <property type="entry name" value="TRANSCRIPTION TERMINATION FACTOR 3, MITOCHONDRIAL"/>
    <property type="match status" value="1"/>
</dbReference>
<dbReference type="GO" id="GO:0003676">
    <property type="term" value="F:nucleic acid binding"/>
    <property type="evidence" value="ECO:0007669"/>
    <property type="project" value="InterPro"/>
</dbReference>
<evidence type="ECO:0000256" key="2">
    <source>
        <dbReference type="ARBA" id="ARBA00022946"/>
    </source>
</evidence>
<comment type="caution">
    <text evidence="5">The sequence shown here is derived from an EMBL/GenBank/DDBJ whole genome shotgun (WGS) entry which is preliminary data.</text>
</comment>
<evidence type="ECO:0000313" key="5">
    <source>
        <dbReference type="EMBL" id="GMH79231.1"/>
    </source>
</evidence>
<dbReference type="AlphaFoldDB" id="A0A9W7AZ65"/>
<dbReference type="EMBL" id="BRXY01000231">
    <property type="protein sequence ID" value="GMH79231.1"/>
    <property type="molecule type" value="Genomic_DNA"/>
</dbReference>
<sequence length="474" mass="53156">MSFHQTLFLLFVTLLPLVVPFSEAFSLPIPPSSNSNSIAYLQSLGISSSSISSLPHLPPPSDLLPTVDYLKNLYGLKEMVKAVEMNPSLLLTRGLGDVKCRPLSPLLRARGFTEKEIENIHSKYPQILGLTNSSQCEYVISYLRSIVGVADGGAKTVCKVVTRHPWILGLKTSNLELTHIFLTEDLGLGEKTMRVIVTRFLPIYGLSLNGNVRESVERIRAALGLEAGEFRKVMERHPGIVLLKEENFNDKVEYFEAAMGLGAAKKIVLNCPSVFSLSLSKTLIPRVEYLKSVWPDDIEFSKRVNEYPALMSLSVENNVRPTLDWFYKNGYEVDDIRGRYLAASLYKRIVPRWLFWKEVEGEVRDLEGVLSGFGDDDNDDDNDRRDGKEVVEGWKENGKEGTKGRGREGRRKMKGGNPPLNVLTTASDLKFCEWVGVQGSRFNSWKEGDGGTRCDNEIFIMKLGLMVETGRKII</sequence>
<feature type="region of interest" description="Disordered" evidence="3">
    <location>
        <begin position="374"/>
        <end position="419"/>
    </location>
</feature>
<reference evidence="6" key="1">
    <citation type="journal article" date="2023" name="Commun. Biol.">
        <title>Genome analysis of Parmales, the sister group of diatoms, reveals the evolutionary specialization of diatoms from phago-mixotrophs to photoautotrophs.</title>
        <authorList>
            <person name="Ban H."/>
            <person name="Sato S."/>
            <person name="Yoshikawa S."/>
            <person name="Yamada K."/>
            <person name="Nakamura Y."/>
            <person name="Ichinomiya M."/>
            <person name="Sato N."/>
            <person name="Blanc-Mathieu R."/>
            <person name="Endo H."/>
            <person name="Kuwata A."/>
            <person name="Ogata H."/>
        </authorList>
    </citation>
    <scope>NUCLEOTIDE SEQUENCE [LARGE SCALE GENOMIC DNA]</scope>
    <source>
        <strain evidence="6">NIES 3701</strain>
    </source>
</reference>
<keyword evidence="6" id="KW-1185">Reference proteome</keyword>
<dbReference type="InterPro" id="IPR003690">
    <property type="entry name" value="MTERF"/>
</dbReference>
<dbReference type="Pfam" id="PF02536">
    <property type="entry name" value="mTERF"/>
    <property type="match status" value="1"/>
</dbReference>
<evidence type="ECO:0000256" key="3">
    <source>
        <dbReference type="SAM" id="MobiDB-lite"/>
    </source>
</evidence>
<dbReference type="OrthoDB" id="637682at2759"/>
<feature type="signal peptide" evidence="4">
    <location>
        <begin position="1"/>
        <end position="24"/>
    </location>
</feature>
<evidence type="ECO:0000256" key="1">
    <source>
        <dbReference type="ARBA" id="ARBA00007692"/>
    </source>
</evidence>
<feature type="compositionally biased region" description="Basic and acidic residues" evidence="3">
    <location>
        <begin position="382"/>
        <end position="407"/>
    </location>
</feature>
<feature type="chain" id="PRO_5040817007" evidence="4">
    <location>
        <begin position="25"/>
        <end position="474"/>
    </location>
</feature>
<name>A0A9W7AZ65_9STRA</name>
<dbReference type="InterPro" id="IPR038538">
    <property type="entry name" value="MTERF_sf"/>
</dbReference>
<gene>
    <name evidence="5" type="ORF">TrST_g6996</name>
</gene>
<organism evidence="5 6">
    <name type="scientific">Triparma strigata</name>
    <dbReference type="NCBI Taxonomy" id="1606541"/>
    <lineage>
        <taxon>Eukaryota</taxon>
        <taxon>Sar</taxon>
        <taxon>Stramenopiles</taxon>
        <taxon>Ochrophyta</taxon>
        <taxon>Bolidophyceae</taxon>
        <taxon>Parmales</taxon>
        <taxon>Triparmaceae</taxon>
        <taxon>Triparma</taxon>
    </lineage>
</organism>
<keyword evidence="2" id="KW-0809">Transit peptide</keyword>
<evidence type="ECO:0000256" key="4">
    <source>
        <dbReference type="SAM" id="SignalP"/>
    </source>
</evidence>
<dbReference type="Gene3D" id="1.25.70.10">
    <property type="entry name" value="Transcription termination factor 3, mitochondrial"/>
    <property type="match status" value="1"/>
</dbReference>